<accession>A0A1X2GAA1</accession>
<gene>
    <name evidence="14" type="ORF">DM01DRAFT_1394384</name>
</gene>
<dbReference type="PANTHER" id="PTHR24223">
    <property type="entry name" value="ATP-BINDING CASSETTE SUB-FAMILY C"/>
    <property type="match status" value="1"/>
</dbReference>
<evidence type="ECO:0000256" key="6">
    <source>
        <dbReference type="ARBA" id="ARBA00022741"/>
    </source>
</evidence>
<sequence length="1537" mass="172108">MAHLINESLLPSMLAMAAVASALILSIQKQHASIRLRDHQDLDRDVDYQRDLTVPFSDAHRLPRLTFGTLVLVALSAYNFYLQTVLLQQQNPPCQVTQVVIAAVCLIAWLYAFALVVVAHRYLLPSRWGFVINVHLFALYLVGWLAALQDTWKTYWEEAAISWIQALPVMIEFLVLSDMMLVTVTTARGPPFLDEKHKRQVLPVHVASIWDFLTYSYLADLVRTCYSKKTLSDNDLPMIPPEFRGRYLSQLFSQHASSSLLYRIYRSHRTLVHRQLFLVTIVSGLYYGPAFFMNRLLTLLLDMERNQLPRQDVYRQGALITGGLALSAFLLAMFSCQVWYNAEGVMMVRVKSMLNLEIYQKTLRRVDMTIVTSTIQEAQGKKEDGTDDDAIKPGTVVNLLTTDTDNISEYCRSWFDLVGVPIELMVGSFLLYQMLGVSCLVGIMLMVVVIPLNNHVTKLYSRYQDRMMEARDKRVNLMHEVIKGIRQIKFFAWEDQWTSIITSARAIELRQLRALYVCEAVTTTCDVRLPLLVCVVTFYFYTMVQGNVLTAPVAFTSVVIFSEVRFALAGLPDAVVDYLRAMVSIRRIDQYLHEPEINVRPVVDVSEPVVIGYKDATIGYKPATYDVPNNTSTLSQLDLTFPNGAFSLVCGPTGAGKTTLLLGLLGETFVHEGDVYFPNAPVVCSSQLDDLQTPSSTLTEESWVLDHAVAYVAQTSWLQNASIKDNILFGLPFLESRYNNTLFACSLLNDLNAFEDGDLTEIGEKGITLSGGQKARVALARAVYSRAQILLLDDVLSAVDANTAQHLLDHCLNGPLLRDRTRILVTHHVRMCLSSVHYVVHLEQGRMMFAGSIDTLRQSDQIVSLLGDDSDPDSQDLSLQAPDSSDSTSPTLHTLGNVQEKPKDTTPRVLIDEERRDIGRVKWRMYAIYFGMVGGAAFWCFLVAFVLGSRSLDVADAWWIKMWSRASEELAPSTGRQDDSARKLLKYYLGVYTLIVMTNVLVGTMRYVVMFVGGLRASKQLHADMLARLFRAPLRFFDTQPVGRVLNRFSSDLEEIDSTVPSAFLECVVQCTHAASVVVVGAIALPLFTLPAVLIAALTVLLGLMFVYTSRELRRMKSITVSPILSQFTESISGITTIRAFGATQWFFQQMVLHVDSNIRPSMLRWLVERWVSMRYSLISILITFTSSWIVLLSPGSIDASHAGFCLSFIFVFTDEMFYAIRCYSKMEMSFNSIERAAEYMEIDQEHDPSSLDPPSAWPSKGAIEIENLQVRYAKDLDPVLKGISVSIRAGEKVGITGCGKSTLTLALFRFLDFDGTGKITIDGLDISQVPLHELRSRLVIIPQDPILFSGTLKSAIDPFDEFSDAAILEALGRVHLIQPSLSPSASSSTHSPTPTPATSNVFEHLETPVAEGGNNFSQGQRQLLCLARALLKRTTIVVLDEASSSVDFETDRGIQKSIRSELGHCTVLCVAHRLHTVVDYDRILVLDAGQVVEFDSPWRLINDHDSYFFKLCRKSGEFESLYQSARGKHTLAGDDT</sequence>
<dbReference type="Gene3D" id="3.40.50.300">
    <property type="entry name" value="P-loop containing nucleotide triphosphate hydrolases"/>
    <property type="match status" value="2"/>
</dbReference>
<organism evidence="14 15">
    <name type="scientific">Hesseltinella vesiculosa</name>
    <dbReference type="NCBI Taxonomy" id="101127"/>
    <lineage>
        <taxon>Eukaryota</taxon>
        <taxon>Fungi</taxon>
        <taxon>Fungi incertae sedis</taxon>
        <taxon>Mucoromycota</taxon>
        <taxon>Mucoromycotina</taxon>
        <taxon>Mucoromycetes</taxon>
        <taxon>Mucorales</taxon>
        <taxon>Cunninghamellaceae</taxon>
        <taxon>Hesseltinella</taxon>
    </lineage>
</organism>
<dbReference type="Pfam" id="PF00664">
    <property type="entry name" value="ABC_membrane"/>
    <property type="match status" value="2"/>
</dbReference>
<dbReference type="FunFam" id="1.20.1560.10:FF:000013">
    <property type="entry name" value="ABC transporter C family member 2"/>
    <property type="match status" value="1"/>
</dbReference>
<evidence type="ECO:0000256" key="8">
    <source>
        <dbReference type="ARBA" id="ARBA00022989"/>
    </source>
</evidence>
<dbReference type="InterPro" id="IPR050173">
    <property type="entry name" value="ABC_transporter_C-like"/>
</dbReference>
<evidence type="ECO:0000256" key="9">
    <source>
        <dbReference type="ARBA" id="ARBA00023136"/>
    </source>
</evidence>
<dbReference type="GO" id="GO:0016887">
    <property type="term" value="F:ATP hydrolysis activity"/>
    <property type="evidence" value="ECO:0007669"/>
    <property type="project" value="InterPro"/>
</dbReference>
<comment type="similarity">
    <text evidence="2">Belongs to the ABC transporter superfamily. ABCC family. Conjugate transporter (TC 3.A.1.208) subfamily.</text>
</comment>
<dbReference type="PROSITE" id="PS50893">
    <property type="entry name" value="ABC_TRANSPORTER_2"/>
    <property type="match status" value="2"/>
</dbReference>
<feature type="transmembrane region" description="Helical" evidence="11">
    <location>
        <begin position="318"/>
        <end position="340"/>
    </location>
</feature>
<feature type="transmembrane region" description="Helical" evidence="11">
    <location>
        <begin position="430"/>
        <end position="452"/>
    </location>
</feature>
<dbReference type="Gene3D" id="1.20.1560.10">
    <property type="entry name" value="ABC transporter type 1, transmembrane domain"/>
    <property type="match status" value="2"/>
</dbReference>
<keyword evidence="5" id="KW-0677">Repeat</keyword>
<dbReference type="STRING" id="101127.A0A1X2GAA1"/>
<dbReference type="OrthoDB" id="6500128at2759"/>
<evidence type="ECO:0000256" key="11">
    <source>
        <dbReference type="SAM" id="Phobius"/>
    </source>
</evidence>
<evidence type="ECO:0000256" key="3">
    <source>
        <dbReference type="ARBA" id="ARBA00022448"/>
    </source>
</evidence>
<dbReference type="PANTHER" id="PTHR24223:SF353">
    <property type="entry name" value="ABC TRANSPORTER ATP-BINDING PROTEIN_PERMEASE VMR1-RELATED"/>
    <property type="match status" value="1"/>
</dbReference>
<keyword evidence="7" id="KW-0067">ATP-binding</keyword>
<dbReference type="InterPro" id="IPR003439">
    <property type="entry name" value="ABC_transporter-like_ATP-bd"/>
</dbReference>
<evidence type="ECO:0000256" key="2">
    <source>
        <dbReference type="ARBA" id="ARBA00009726"/>
    </source>
</evidence>
<dbReference type="Proteomes" id="UP000242146">
    <property type="component" value="Unassembled WGS sequence"/>
</dbReference>
<proteinExistence type="inferred from homology"/>
<keyword evidence="3" id="KW-0813">Transport</keyword>
<evidence type="ECO:0000256" key="7">
    <source>
        <dbReference type="ARBA" id="ARBA00022840"/>
    </source>
</evidence>
<dbReference type="PROSITE" id="PS00211">
    <property type="entry name" value="ABC_TRANSPORTER_1"/>
    <property type="match status" value="2"/>
</dbReference>
<feature type="domain" description="ABC transporter" evidence="12">
    <location>
        <begin position="618"/>
        <end position="869"/>
    </location>
</feature>
<dbReference type="SUPFAM" id="SSF90123">
    <property type="entry name" value="ABC transporter transmembrane region"/>
    <property type="match status" value="2"/>
</dbReference>
<dbReference type="SUPFAM" id="SSF52540">
    <property type="entry name" value="P-loop containing nucleoside triphosphate hydrolases"/>
    <property type="match status" value="2"/>
</dbReference>
<protein>
    <recommendedName>
        <fullName evidence="16">P-loop containing nucleoside triphosphate hydrolase protein</fullName>
    </recommendedName>
</protein>
<feature type="domain" description="ABC transmembrane type-1" evidence="13">
    <location>
        <begin position="941"/>
        <end position="1229"/>
    </location>
</feature>
<dbReference type="CDD" id="cd03250">
    <property type="entry name" value="ABCC_MRP_domain1"/>
    <property type="match status" value="1"/>
</dbReference>
<evidence type="ECO:0000313" key="14">
    <source>
        <dbReference type="EMBL" id="ORX49052.1"/>
    </source>
</evidence>
<evidence type="ECO:0000256" key="4">
    <source>
        <dbReference type="ARBA" id="ARBA00022692"/>
    </source>
</evidence>
<feature type="transmembrane region" description="Helical" evidence="11">
    <location>
        <begin position="130"/>
        <end position="148"/>
    </location>
</feature>
<dbReference type="InterPro" id="IPR017871">
    <property type="entry name" value="ABC_transporter-like_CS"/>
</dbReference>
<feature type="transmembrane region" description="Helical" evidence="11">
    <location>
        <begin position="12"/>
        <end position="28"/>
    </location>
</feature>
<dbReference type="Pfam" id="PF00005">
    <property type="entry name" value="ABC_tran"/>
    <property type="match status" value="2"/>
</dbReference>
<feature type="transmembrane region" description="Helical" evidence="11">
    <location>
        <begin position="65"/>
        <end position="87"/>
    </location>
</feature>
<feature type="region of interest" description="Disordered" evidence="10">
    <location>
        <begin position="870"/>
        <end position="906"/>
    </location>
</feature>
<evidence type="ECO:0000259" key="13">
    <source>
        <dbReference type="PROSITE" id="PS50929"/>
    </source>
</evidence>
<feature type="transmembrane region" description="Helical" evidence="11">
    <location>
        <begin position="1090"/>
        <end position="1108"/>
    </location>
</feature>
<keyword evidence="6" id="KW-0547">Nucleotide-binding</keyword>
<keyword evidence="9 11" id="KW-0472">Membrane</keyword>
<dbReference type="CDD" id="cd03244">
    <property type="entry name" value="ABCC_MRP_domain2"/>
    <property type="match status" value="1"/>
</dbReference>
<evidence type="ECO:0000313" key="15">
    <source>
        <dbReference type="Proteomes" id="UP000242146"/>
    </source>
</evidence>
<name>A0A1X2GAA1_9FUNG</name>
<feature type="domain" description="ABC transmembrane type-1" evidence="13">
    <location>
        <begin position="276"/>
        <end position="580"/>
    </location>
</feature>
<evidence type="ECO:0000256" key="5">
    <source>
        <dbReference type="ARBA" id="ARBA00022737"/>
    </source>
</evidence>
<dbReference type="InterPro" id="IPR027417">
    <property type="entry name" value="P-loop_NTPase"/>
</dbReference>
<dbReference type="InterPro" id="IPR003593">
    <property type="entry name" value="AAA+_ATPase"/>
</dbReference>
<reference evidence="14 15" key="1">
    <citation type="submission" date="2016-07" db="EMBL/GenBank/DDBJ databases">
        <title>Pervasive Adenine N6-methylation of Active Genes in Fungi.</title>
        <authorList>
            <consortium name="DOE Joint Genome Institute"/>
            <person name="Mondo S.J."/>
            <person name="Dannebaum R.O."/>
            <person name="Kuo R.C."/>
            <person name="Labutti K."/>
            <person name="Haridas S."/>
            <person name="Kuo A."/>
            <person name="Salamov A."/>
            <person name="Ahrendt S.R."/>
            <person name="Lipzen A."/>
            <person name="Sullivan W."/>
            <person name="Andreopoulos W.B."/>
            <person name="Clum A."/>
            <person name="Lindquist E."/>
            <person name="Daum C."/>
            <person name="Ramamoorthy G.K."/>
            <person name="Gryganskyi A."/>
            <person name="Culley D."/>
            <person name="Magnuson J.K."/>
            <person name="James T.Y."/>
            <person name="O'Malley M.A."/>
            <person name="Stajich J.E."/>
            <person name="Spatafora J.W."/>
            <person name="Visel A."/>
            <person name="Grigoriev I.V."/>
        </authorList>
    </citation>
    <scope>NUCLEOTIDE SEQUENCE [LARGE SCALE GENOMIC DNA]</scope>
    <source>
        <strain evidence="14 15">NRRL 3301</strain>
    </source>
</reference>
<keyword evidence="15" id="KW-1185">Reference proteome</keyword>
<feature type="transmembrane region" description="Helical" evidence="11">
    <location>
        <begin position="987"/>
        <end position="1009"/>
    </location>
</feature>
<evidence type="ECO:0000256" key="10">
    <source>
        <dbReference type="SAM" id="MobiDB-lite"/>
    </source>
</evidence>
<feature type="transmembrane region" description="Helical" evidence="11">
    <location>
        <begin position="276"/>
        <end position="297"/>
    </location>
</feature>
<evidence type="ECO:0000259" key="12">
    <source>
        <dbReference type="PROSITE" id="PS50893"/>
    </source>
</evidence>
<evidence type="ECO:0000256" key="1">
    <source>
        <dbReference type="ARBA" id="ARBA00004141"/>
    </source>
</evidence>
<keyword evidence="8 11" id="KW-1133">Transmembrane helix</keyword>
<feature type="domain" description="ABC transporter" evidence="12">
    <location>
        <begin position="1264"/>
        <end position="1514"/>
    </location>
</feature>
<dbReference type="FunFam" id="3.40.50.300:FF:000610">
    <property type="entry name" value="Multidrug resistance-associated ABC transporter"/>
    <property type="match status" value="1"/>
</dbReference>
<dbReference type="CDD" id="cd18596">
    <property type="entry name" value="ABC_6TM_VMR1_D1_like"/>
    <property type="match status" value="1"/>
</dbReference>
<feature type="transmembrane region" description="Helical" evidence="11">
    <location>
        <begin position="99"/>
        <end position="118"/>
    </location>
</feature>
<evidence type="ECO:0008006" key="16">
    <source>
        <dbReference type="Google" id="ProtNLM"/>
    </source>
</evidence>
<comment type="subcellular location">
    <subcellularLocation>
        <location evidence="1">Membrane</location>
        <topology evidence="1">Multi-pass membrane protein</topology>
    </subcellularLocation>
</comment>
<dbReference type="CDD" id="cd18604">
    <property type="entry name" value="ABC_6TM_VMR1_D2_like"/>
    <property type="match status" value="1"/>
</dbReference>
<feature type="transmembrane region" description="Helical" evidence="11">
    <location>
        <begin position="1173"/>
        <end position="1194"/>
    </location>
</feature>
<comment type="caution">
    <text evidence="14">The sequence shown here is derived from an EMBL/GenBank/DDBJ whole genome shotgun (WGS) entry which is preliminary data.</text>
</comment>
<dbReference type="InterPro" id="IPR036640">
    <property type="entry name" value="ABC1_TM_sf"/>
</dbReference>
<dbReference type="InterPro" id="IPR011527">
    <property type="entry name" value="ABC1_TM_dom"/>
</dbReference>
<dbReference type="PROSITE" id="PS50929">
    <property type="entry name" value="ABC_TM1F"/>
    <property type="match status" value="2"/>
</dbReference>
<feature type="transmembrane region" description="Helical" evidence="11">
    <location>
        <begin position="160"/>
        <end position="181"/>
    </location>
</feature>
<dbReference type="GO" id="GO:0005524">
    <property type="term" value="F:ATP binding"/>
    <property type="evidence" value="ECO:0007669"/>
    <property type="project" value="UniProtKB-KW"/>
</dbReference>
<dbReference type="GO" id="GO:0000329">
    <property type="term" value="C:fungal-type vacuole membrane"/>
    <property type="evidence" value="ECO:0007669"/>
    <property type="project" value="TreeGrafter"/>
</dbReference>
<dbReference type="EMBL" id="MCGT01000027">
    <property type="protein sequence ID" value="ORX49052.1"/>
    <property type="molecule type" value="Genomic_DNA"/>
</dbReference>
<feature type="compositionally biased region" description="Polar residues" evidence="10">
    <location>
        <begin position="881"/>
        <end position="897"/>
    </location>
</feature>
<dbReference type="GO" id="GO:0140359">
    <property type="term" value="F:ABC-type transporter activity"/>
    <property type="evidence" value="ECO:0007669"/>
    <property type="project" value="InterPro"/>
</dbReference>
<feature type="transmembrane region" description="Helical" evidence="11">
    <location>
        <begin position="926"/>
        <end position="948"/>
    </location>
</feature>
<dbReference type="SMART" id="SM00382">
    <property type="entry name" value="AAA"/>
    <property type="match status" value="2"/>
</dbReference>
<keyword evidence="4 11" id="KW-0812">Transmembrane</keyword>